<comment type="caution">
    <text evidence="1">The sequence shown here is derived from an EMBL/GenBank/DDBJ whole genome shotgun (WGS) entry which is preliminary data.</text>
</comment>
<reference evidence="1 2" key="1">
    <citation type="submission" date="2018-09" db="EMBL/GenBank/DDBJ databases">
        <title>Identification of marine bacteria producing industrial enzymes.</title>
        <authorList>
            <person name="Cheng T.H."/>
            <person name="Saidin J."/>
            <person name="Muhd D.D."/>
            <person name="Isa M.N.M."/>
            <person name="Bakar M.F.A."/>
            <person name="Ismail N."/>
        </authorList>
    </citation>
    <scope>NUCLEOTIDE SEQUENCE [LARGE SCALE GENOMIC DNA]</scope>
    <source>
        <strain evidence="1 2">MNAD 1.6</strain>
    </source>
</reference>
<dbReference type="RefSeq" id="WP_119852026.1">
    <property type="nucleotide sequence ID" value="NZ_QYSE01000001.1"/>
</dbReference>
<dbReference type="Proteomes" id="UP000265938">
    <property type="component" value="Unassembled WGS sequence"/>
</dbReference>
<evidence type="ECO:0000313" key="1">
    <source>
        <dbReference type="EMBL" id="RJF37160.1"/>
    </source>
</evidence>
<evidence type="ECO:0000313" key="2">
    <source>
        <dbReference type="Proteomes" id="UP000265938"/>
    </source>
</evidence>
<sequence length="183" mass="21621">MSIFSWFYKKTNHSPTVNISKEIQSLTEQNIDLTSADIDPQGTALLNNYLKAVELKKEQKLAEAEALLLLSTKPPSIYKGHYRELFKIWRRYNREDLKAKNYQALINRVVDMYKLDNEMVNEMLSYWSTQQKRKLPLNYFDKSRNLLISDAKALKVSAERFQQEKYIFLADELISNIKKNKFN</sequence>
<accession>A0A3A3ELF4</accession>
<proteinExistence type="predicted"/>
<dbReference type="EMBL" id="QYSE01000001">
    <property type="protein sequence ID" value="RJF37160.1"/>
    <property type="molecule type" value="Genomic_DNA"/>
</dbReference>
<name>A0A3A3ELF4_9GAMM</name>
<organism evidence="1 2">
    <name type="scientific">Pseudoalteromonas gelatinilytica</name>
    <dbReference type="NCBI Taxonomy" id="1703256"/>
    <lineage>
        <taxon>Bacteria</taxon>
        <taxon>Pseudomonadati</taxon>
        <taxon>Pseudomonadota</taxon>
        <taxon>Gammaproteobacteria</taxon>
        <taxon>Alteromonadales</taxon>
        <taxon>Pseudoalteromonadaceae</taxon>
        <taxon>Pseudoalteromonas</taxon>
    </lineage>
</organism>
<protein>
    <submittedName>
        <fullName evidence="1">Uncharacterized protein</fullName>
    </submittedName>
</protein>
<gene>
    <name evidence="1" type="ORF">D4741_03475</name>
</gene>
<dbReference type="AlphaFoldDB" id="A0A3A3ELF4"/>